<protein>
    <submittedName>
        <fullName evidence="6">TetR/AcrR family transcriptional regulator</fullName>
    </submittedName>
</protein>
<keyword evidence="7" id="KW-1185">Reference proteome</keyword>
<name>A0ABS9XV81_9ACTN</name>
<evidence type="ECO:0000313" key="7">
    <source>
        <dbReference type="Proteomes" id="UP001165270"/>
    </source>
</evidence>
<reference evidence="6" key="1">
    <citation type="submission" date="2022-03" db="EMBL/GenBank/DDBJ databases">
        <title>Streptomyces 7R015 and 7R016 isolated from Barleria lupulina in Thailand.</title>
        <authorList>
            <person name="Kanchanasin P."/>
            <person name="Phongsopitanun W."/>
            <person name="Tanasupawat S."/>
        </authorList>
    </citation>
    <scope>NUCLEOTIDE SEQUENCE</scope>
    <source>
        <strain evidence="6">7R016</strain>
    </source>
</reference>
<dbReference type="Pfam" id="PF00440">
    <property type="entry name" value="TetR_N"/>
    <property type="match status" value="1"/>
</dbReference>
<evidence type="ECO:0000256" key="1">
    <source>
        <dbReference type="ARBA" id="ARBA00023015"/>
    </source>
</evidence>
<dbReference type="InterPro" id="IPR009057">
    <property type="entry name" value="Homeodomain-like_sf"/>
</dbReference>
<evidence type="ECO:0000256" key="4">
    <source>
        <dbReference type="PROSITE-ProRule" id="PRU00335"/>
    </source>
</evidence>
<keyword evidence="2 4" id="KW-0238">DNA-binding</keyword>
<dbReference type="PRINTS" id="PR00455">
    <property type="entry name" value="HTHTETR"/>
</dbReference>
<dbReference type="Proteomes" id="UP001165270">
    <property type="component" value="Unassembled WGS sequence"/>
</dbReference>
<dbReference type="PANTHER" id="PTHR30055:SF234">
    <property type="entry name" value="HTH-TYPE TRANSCRIPTIONAL REGULATOR BETI"/>
    <property type="match status" value="1"/>
</dbReference>
<dbReference type="Gene3D" id="1.10.10.60">
    <property type="entry name" value="Homeodomain-like"/>
    <property type="match status" value="1"/>
</dbReference>
<evidence type="ECO:0000313" key="6">
    <source>
        <dbReference type="EMBL" id="MCI3245998.1"/>
    </source>
</evidence>
<feature type="DNA-binding region" description="H-T-H motif" evidence="4">
    <location>
        <begin position="37"/>
        <end position="56"/>
    </location>
</feature>
<evidence type="ECO:0000256" key="3">
    <source>
        <dbReference type="ARBA" id="ARBA00023163"/>
    </source>
</evidence>
<comment type="caution">
    <text evidence="6">The sequence shown here is derived from an EMBL/GenBank/DDBJ whole genome shotgun (WGS) entry which is preliminary data.</text>
</comment>
<sequence>MTAEAMGLRERKKRQTAMRIWQVAVRLFSERGFDNVSVQEVADAAEVSKMTVFNYFGTKEDLVFRPMEEHFGDAARAVREREPGESAVQAVRRQFLAMVEARDPSVGLHSEPFARQVRQLVVDTPVLMERAFLSSQQGTRDLAALLAEETGDLMLATVAAAMLSAARNALVEEHHTRIAAGEPVDRVAADAATRAEQAFALVERGLENYARRT</sequence>
<gene>
    <name evidence="6" type="ORF">MQN93_40525</name>
</gene>
<accession>A0ABS9XV81</accession>
<dbReference type="RefSeq" id="WP_242713429.1">
    <property type="nucleotide sequence ID" value="NZ_JALDAX010000027.1"/>
</dbReference>
<proteinExistence type="predicted"/>
<keyword evidence="3" id="KW-0804">Transcription</keyword>
<dbReference type="SUPFAM" id="SSF46689">
    <property type="entry name" value="Homeodomain-like"/>
    <property type="match status" value="1"/>
</dbReference>
<dbReference type="PROSITE" id="PS50977">
    <property type="entry name" value="HTH_TETR_2"/>
    <property type="match status" value="1"/>
</dbReference>
<dbReference type="EMBL" id="JALDAX010000027">
    <property type="protein sequence ID" value="MCI3245998.1"/>
    <property type="molecule type" value="Genomic_DNA"/>
</dbReference>
<dbReference type="PANTHER" id="PTHR30055">
    <property type="entry name" value="HTH-TYPE TRANSCRIPTIONAL REGULATOR RUTR"/>
    <property type="match status" value="1"/>
</dbReference>
<feature type="domain" description="HTH tetR-type" evidence="5">
    <location>
        <begin position="14"/>
        <end position="74"/>
    </location>
</feature>
<organism evidence="6 7">
    <name type="scientific">Streptomyces spinosisporus</name>
    <dbReference type="NCBI Taxonomy" id="2927582"/>
    <lineage>
        <taxon>Bacteria</taxon>
        <taxon>Bacillati</taxon>
        <taxon>Actinomycetota</taxon>
        <taxon>Actinomycetes</taxon>
        <taxon>Kitasatosporales</taxon>
        <taxon>Streptomycetaceae</taxon>
        <taxon>Streptomyces</taxon>
    </lineage>
</organism>
<dbReference type="InterPro" id="IPR050109">
    <property type="entry name" value="HTH-type_TetR-like_transc_reg"/>
</dbReference>
<evidence type="ECO:0000259" key="5">
    <source>
        <dbReference type="PROSITE" id="PS50977"/>
    </source>
</evidence>
<dbReference type="InterPro" id="IPR001647">
    <property type="entry name" value="HTH_TetR"/>
</dbReference>
<evidence type="ECO:0000256" key="2">
    <source>
        <dbReference type="ARBA" id="ARBA00023125"/>
    </source>
</evidence>
<keyword evidence="1" id="KW-0805">Transcription regulation</keyword>
<dbReference type="Gene3D" id="1.10.357.10">
    <property type="entry name" value="Tetracycline Repressor, domain 2"/>
    <property type="match status" value="1"/>
</dbReference>